<proteinExistence type="predicted"/>
<dbReference type="InterPro" id="IPR011004">
    <property type="entry name" value="Trimer_LpxA-like_sf"/>
</dbReference>
<reference evidence="1" key="1">
    <citation type="journal article" date="2020" name="Nature">
        <title>Giant virus diversity and host interactions through global metagenomics.</title>
        <authorList>
            <person name="Schulz F."/>
            <person name="Roux S."/>
            <person name="Paez-Espino D."/>
            <person name="Jungbluth S."/>
            <person name="Walsh D.A."/>
            <person name="Denef V.J."/>
            <person name="McMahon K.D."/>
            <person name="Konstantinidis K.T."/>
            <person name="Eloe-Fadrosh E.A."/>
            <person name="Kyrpides N.C."/>
            <person name="Woyke T."/>
        </authorList>
    </citation>
    <scope>NUCLEOTIDE SEQUENCE</scope>
    <source>
        <strain evidence="1">GVMAG-M-3300027833-11</strain>
    </source>
</reference>
<protein>
    <submittedName>
        <fullName evidence="1">Uncharacterized protein</fullName>
    </submittedName>
</protein>
<dbReference type="Gene3D" id="2.160.10.10">
    <property type="entry name" value="Hexapeptide repeat proteins"/>
    <property type="match status" value="1"/>
</dbReference>
<organism evidence="1">
    <name type="scientific">viral metagenome</name>
    <dbReference type="NCBI Taxonomy" id="1070528"/>
    <lineage>
        <taxon>unclassified sequences</taxon>
        <taxon>metagenomes</taxon>
        <taxon>organismal metagenomes</taxon>
    </lineage>
</organism>
<name>A0A6C0LHG0_9ZZZZ</name>
<accession>A0A6C0LHG0</accession>
<dbReference type="SUPFAM" id="SSF51161">
    <property type="entry name" value="Trimeric LpxA-like enzymes"/>
    <property type="match status" value="1"/>
</dbReference>
<evidence type="ECO:0000313" key="1">
    <source>
        <dbReference type="EMBL" id="QHU30379.1"/>
    </source>
</evidence>
<sequence>MDGSSTDSKVNLLFKEANNTVDVVRFQPFTNPQNSFAFQNYVQNDEIFSNNIPPDLSNISYTIGTTTYYGSQALDISLSLANTPPNTTHQITQDLVYRYRVPLTRASTQIFGTAPKRTWYVPDSSNSSKSELSDAIAFNYDPVYNSYMPSILDFSLQNPNPYYSPDVGAIWWRMDYKSGFLQLYGEDSKIDAYIPTINDTPHISFIQYIGPKGAGTGGINNGEDASFNNVDISNLTVNNLTVTESANLPEETLIYPKWRGIEGSNNRNPTFPPGYAKTEQVSNFELDPSSNLVTSNDWVTIAYCAEETAQLSGNRRYADARADGMFKITYPRSSGHSTITFQASTKYSRGQGINILQYNWYTGTGNFDALRIITESTYDGAVLQMRFRNLPSDGNGGAFSVRTWDNYDYPGWTIYSDVSGVSSSNIPIVTKNNNPLSPFERFDINNNSLGFIPLTKQYIVDNLYWESVPGTTLSVQGTGNPSYFRRGVRIDGVTETYDSIIANGGITTTDLDVSLNTIMHGDLTVEGNTDLSGNVIIKSDLTVEGNTDLSGNVIIKSDLTVEGNTDLSGNVIIKNDLTVEGNTDLSGNVIIKNDLTVEGNTDLSGNVTIGISRNLIKNATSSINLSSSVSENDWISIARVGDIQKSGSTSQISARAFGTIVIFDESSGDFQQITITAGIMLSEGSTLEACKTGNLTNSQHVFKSLRIVMAGDNDGAILQARAGPSINTGIQNTYYLSLINGTNTPGWNLSEGTLGSDNDPFIYTGSNLDQNRKYSFFQGSSNPPYNTIDITYAPNYDSRKSSSRISSVSTKYEKARLQVFGENMFCQKDPTTSFGGTLGSIDGVIYVESSHFNNSYISLGHDSSNGNTKLSNNNGNSTPYDIYIESEGNIVLDNQSSGSSGATNKGIALLSNDGLFIDCSNSSGSGKATFRFGPSSSYQIMSLDKNGLDMNIHDISNVETIYTKRIDILQGDTSLNIGSFRGGFLAGTGQVNLECPMRLFNANNAINTLGAISDVGSIAWDDSRGQIGVKFQNTSATTNLNVKYLKYDEGPYEQTWDAHGYIVLGIRQNNDPTKANKRTFKWNKTLLHHYSGEKDTMFNISSTTHGYFIKGNHHTIPRDTRIERVVVRSYNNYCRIKNGTGQSQTVTFETWIGITPDKVANWSFNTSMNTGTYEIPNDITNNNNTSTSTCRRLWTYTRNNIASSSTTQIVQNPFTSGASSPGGIDVTLTTPLDVSKGDYVTLFCIERCVVTGASSTNPLTVEIENYLNGDNWGNAGVPMKWEFFGKQKSN</sequence>
<dbReference type="EMBL" id="MN740506">
    <property type="protein sequence ID" value="QHU30379.1"/>
    <property type="molecule type" value="Genomic_DNA"/>
</dbReference>